<dbReference type="Gene3D" id="2.40.240.50">
    <property type="entry name" value="Barwin-like endoglucanases"/>
    <property type="match status" value="1"/>
</dbReference>
<dbReference type="InterPro" id="IPR010611">
    <property type="entry name" value="3D_dom"/>
</dbReference>
<dbReference type="CDD" id="cd14485">
    <property type="entry name" value="mltA_like_LT_A"/>
    <property type="match status" value="1"/>
</dbReference>
<evidence type="ECO:0000313" key="9">
    <source>
        <dbReference type="Proteomes" id="UP000464468"/>
    </source>
</evidence>
<dbReference type="CDD" id="cd14668">
    <property type="entry name" value="mlta_B"/>
    <property type="match status" value="1"/>
</dbReference>
<dbReference type="Pfam" id="PF06725">
    <property type="entry name" value="3D"/>
    <property type="match status" value="1"/>
</dbReference>
<gene>
    <name evidence="8" type="ORF">GVO57_12615</name>
</gene>
<dbReference type="SMART" id="SM00925">
    <property type="entry name" value="MltA"/>
    <property type="match status" value="1"/>
</dbReference>
<proteinExistence type="predicted"/>
<comment type="catalytic activity">
    <reaction evidence="1">
        <text>Exolytic cleavage of the (1-&gt;4)-beta-glycosidic linkage between N-acetylmuramic acid (MurNAc) and N-acetylglucosamine (GlcNAc) residues in peptidoglycan, from either the reducing or the non-reducing ends of the peptidoglycan chains, with concomitant formation of a 1,6-anhydrobond in the MurNAc residue.</text>
        <dbReference type="EC" id="4.2.2.n1"/>
    </reaction>
</comment>
<dbReference type="SUPFAM" id="SSF50685">
    <property type="entry name" value="Barwin-like endoglucanases"/>
    <property type="match status" value="1"/>
</dbReference>
<dbReference type="Pfam" id="PF03562">
    <property type="entry name" value="MltA"/>
    <property type="match status" value="1"/>
</dbReference>
<evidence type="ECO:0000256" key="2">
    <source>
        <dbReference type="ARBA" id="ARBA00012587"/>
    </source>
</evidence>
<evidence type="ECO:0000256" key="6">
    <source>
        <dbReference type="SAM" id="MobiDB-lite"/>
    </source>
</evidence>
<feature type="domain" description="Lytic transglycosylase MltA" evidence="7">
    <location>
        <begin position="114"/>
        <end position="271"/>
    </location>
</feature>
<organism evidence="8 9">
    <name type="scientific">Sphingomonas changnyeongensis</name>
    <dbReference type="NCBI Taxonomy" id="2698679"/>
    <lineage>
        <taxon>Bacteria</taxon>
        <taxon>Pseudomonadati</taxon>
        <taxon>Pseudomonadota</taxon>
        <taxon>Alphaproteobacteria</taxon>
        <taxon>Sphingomonadales</taxon>
        <taxon>Sphingomonadaceae</taxon>
        <taxon>Sphingomonas</taxon>
    </lineage>
</organism>
<dbReference type="EMBL" id="CP047895">
    <property type="protein sequence ID" value="QHL91492.1"/>
    <property type="molecule type" value="Genomic_DNA"/>
</dbReference>
<dbReference type="PANTHER" id="PTHR30124:SF0">
    <property type="entry name" value="MEMBRANE-BOUND LYTIC MUREIN TRANSGLYCOSYLASE A"/>
    <property type="match status" value="1"/>
</dbReference>
<dbReference type="Gene3D" id="2.40.40.10">
    <property type="entry name" value="RlpA-like domain"/>
    <property type="match status" value="1"/>
</dbReference>
<evidence type="ECO:0000256" key="1">
    <source>
        <dbReference type="ARBA" id="ARBA00001420"/>
    </source>
</evidence>
<keyword evidence="4" id="KW-0961">Cell wall biogenesis/degradation</keyword>
<dbReference type="InterPro" id="IPR005300">
    <property type="entry name" value="MltA_B"/>
</dbReference>
<dbReference type="RefSeq" id="WP_160593500.1">
    <property type="nucleotide sequence ID" value="NZ_CP047895.1"/>
</dbReference>
<dbReference type="AlphaFoldDB" id="A0A7Z2NXD5"/>
<protein>
    <recommendedName>
        <fullName evidence="2">peptidoglycan lytic exotransglycosylase</fullName>
        <ecNumber evidence="2">4.2.2.n1</ecNumber>
    </recommendedName>
    <alternativeName>
        <fullName evidence="5">Murein hydrolase A</fullName>
    </alternativeName>
</protein>
<keyword evidence="3" id="KW-0456">Lyase</keyword>
<dbReference type="Proteomes" id="UP000464468">
    <property type="component" value="Chromosome"/>
</dbReference>
<evidence type="ECO:0000259" key="7">
    <source>
        <dbReference type="SMART" id="SM00925"/>
    </source>
</evidence>
<dbReference type="InterPro" id="IPR036908">
    <property type="entry name" value="RlpA-like_sf"/>
</dbReference>
<dbReference type="GO" id="GO:0004553">
    <property type="term" value="F:hydrolase activity, hydrolyzing O-glycosyl compounds"/>
    <property type="evidence" value="ECO:0007669"/>
    <property type="project" value="InterPro"/>
</dbReference>
<dbReference type="GO" id="GO:0009254">
    <property type="term" value="P:peptidoglycan turnover"/>
    <property type="evidence" value="ECO:0007669"/>
    <property type="project" value="InterPro"/>
</dbReference>
<accession>A0A7Z2NXD5</accession>
<dbReference type="PANTHER" id="PTHR30124">
    <property type="entry name" value="MEMBRANE-BOUND LYTIC MUREIN TRANSGLYCOSYLASE A"/>
    <property type="match status" value="1"/>
</dbReference>
<evidence type="ECO:0000256" key="5">
    <source>
        <dbReference type="ARBA" id="ARBA00030918"/>
    </source>
</evidence>
<dbReference type="GO" id="GO:0019867">
    <property type="term" value="C:outer membrane"/>
    <property type="evidence" value="ECO:0007669"/>
    <property type="project" value="InterPro"/>
</dbReference>
<evidence type="ECO:0000256" key="4">
    <source>
        <dbReference type="ARBA" id="ARBA00023316"/>
    </source>
</evidence>
<dbReference type="GO" id="GO:0008933">
    <property type="term" value="F:peptidoglycan lytic transglycosylase activity"/>
    <property type="evidence" value="ECO:0007669"/>
    <property type="project" value="TreeGrafter"/>
</dbReference>
<evidence type="ECO:0000313" key="8">
    <source>
        <dbReference type="EMBL" id="QHL91492.1"/>
    </source>
</evidence>
<dbReference type="GO" id="GO:0009253">
    <property type="term" value="P:peptidoglycan catabolic process"/>
    <property type="evidence" value="ECO:0007669"/>
    <property type="project" value="TreeGrafter"/>
</dbReference>
<reference evidence="8 9" key="1">
    <citation type="submission" date="2020-01" db="EMBL/GenBank/DDBJ databases">
        <title>Sphingomonas sp. C33 whole genome sequece.</title>
        <authorList>
            <person name="Park C."/>
        </authorList>
    </citation>
    <scope>NUCLEOTIDE SEQUENCE [LARGE SCALE GENOMIC DNA]</scope>
    <source>
        <strain evidence="8 9">C33</strain>
    </source>
</reference>
<dbReference type="GO" id="GO:0071555">
    <property type="term" value="P:cell wall organization"/>
    <property type="evidence" value="ECO:0007669"/>
    <property type="project" value="UniProtKB-KW"/>
</dbReference>
<name>A0A7Z2NXD5_9SPHN</name>
<feature type="region of interest" description="Disordered" evidence="6">
    <location>
        <begin position="1"/>
        <end position="26"/>
    </location>
</feature>
<feature type="compositionally biased region" description="Pro residues" evidence="6">
    <location>
        <begin position="1"/>
        <end position="21"/>
    </location>
</feature>
<dbReference type="EC" id="4.2.2.n1" evidence="2"/>
<dbReference type="KEGG" id="schy:GVO57_12615"/>
<keyword evidence="9" id="KW-1185">Reference proteome</keyword>
<dbReference type="InterPro" id="IPR026044">
    <property type="entry name" value="MltA"/>
</dbReference>
<evidence type="ECO:0000256" key="3">
    <source>
        <dbReference type="ARBA" id="ARBA00023239"/>
    </source>
</evidence>
<dbReference type="PIRSF" id="PIRSF019422">
    <property type="entry name" value="MltA"/>
    <property type="match status" value="1"/>
</dbReference>
<sequence length="389" mass="39851">MPPAAAPAPTVIPSPSPPKAPPASAWAAGLSAGPPVAEIGLDAAGAERALAAFRLSCPSLVRRQAMAGIPGLDWSGVCAEAARATSATGFFADNFETVIVGDGRAFVTGYYEPEIAAARAPGPDYRTPIYRRPPDLIEADLGAFAKSLAGRTIRGRVENGRLVPYFDRAAIEAGALAGKGLEIGWAADPVALFFLQVQGSGRLRLPDGSIVRIGYAGQNGHDYVGIGALLRQRGLLGPGQATMQGISAWIAANGDAGIALMRENPSYVFFRELTGPGPLGALGLPVTPEATLAADPRFVPLGAPVHLAVDRAEANGLWIAQDTGGAIKGANRFDSFWGAGPRAAEIAGGMSARGRALLLLPRGSLARAQALDAATGSVPGRADDAAAQR</sequence>